<dbReference type="InParanoid" id="D8SFG2"/>
<dbReference type="AlphaFoldDB" id="D8SFG2"/>
<feature type="compositionally biased region" description="Polar residues" evidence="1">
    <location>
        <begin position="53"/>
        <end position="67"/>
    </location>
</feature>
<dbReference type="Proteomes" id="UP000001514">
    <property type="component" value="Unassembled WGS sequence"/>
</dbReference>
<sequence length="225" mass="23818">MPCDEEDQLDEGHHGVAMIPAIGAATPEEFVLQRKYPELFFQESPPSHRISLQKPQRQQRKILSSPGNPSPTPKWPHWAPVPPKKLSKKVDIPMLKSPASSNGIPHAQRVTKILGLRHDDFAAQGAQVNALPQASALAGLAGSFSIRPRSAQAAQASAQGHAVTAHASALAAQDAQAGGVAALIAAEASAHAARRAQAASLAALATVQHTPYELNKRLKLLNAMH</sequence>
<evidence type="ECO:0000313" key="3">
    <source>
        <dbReference type="Proteomes" id="UP000001514"/>
    </source>
</evidence>
<evidence type="ECO:0000256" key="1">
    <source>
        <dbReference type="SAM" id="MobiDB-lite"/>
    </source>
</evidence>
<protein>
    <submittedName>
        <fullName evidence="2">Uncharacterized protein</fullName>
    </submittedName>
</protein>
<name>D8SFG2_SELML</name>
<dbReference type="HOGENOM" id="CLU_1231687_0_0_1"/>
<dbReference type="KEGG" id="smo:SELMODRAFT_421493"/>
<reference evidence="2 3" key="1">
    <citation type="journal article" date="2011" name="Science">
        <title>The Selaginella genome identifies genetic changes associated with the evolution of vascular plants.</title>
        <authorList>
            <person name="Banks J.A."/>
            <person name="Nishiyama T."/>
            <person name="Hasebe M."/>
            <person name="Bowman J.L."/>
            <person name="Gribskov M."/>
            <person name="dePamphilis C."/>
            <person name="Albert V.A."/>
            <person name="Aono N."/>
            <person name="Aoyama T."/>
            <person name="Ambrose B.A."/>
            <person name="Ashton N.W."/>
            <person name="Axtell M.J."/>
            <person name="Barker E."/>
            <person name="Barker M.S."/>
            <person name="Bennetzen J.L."/>
            <person name="Bonawitz N.D."/>
            <person name="Chapple C."/>
            <person name="Cheng C."/>
            <person name="Correa L.G."/>
            <person name="Dacre M."/>
            <person name="DeBarry J."/>
            <person name="Dreyer I."/>
            <person name="Elias M."/>
            <person name="Engstrom E.M."/>
            <person name="Estelle M."/>
            <person name="Feng L."/>
            <person name="Finet C."/>
            <person name="Floyd S.K."/>
            <person name="Frommer W.B."/>
            <person name="Fujita T."/>
            <person name="Gramzow L."/>
            <person name="Gutensohn M."/>
            <person name="Harholt J."/>
            <person name="Hattori M."/>
            <person name="Heyl A."/>
            <person name="Hirai T."/>
            <person name="Hiwatashi Y."/>
            <person name="Ishikawa M."/>
            <person name="Iwata M."/>
            <person name="Karol K.G."/>
            <person name="Koehler B."/>
            <person name="Kolukisaoglu U."/>
            <person name="Kubo M."/>
            <person name="Kurata T."/>
            <person name="Lalonde S."/>
            <person name="Li K."/>
            <person name="Li Y."/>
            <person name="Litt A."/>
            <person name="Lyons E."/>
            <person name="Manning G."/>
            <person name="Maruyama T."/>
            <person name="Michael T.P."/>
            <person name="Mikami K."/>
            <person name="Miyazaki S."/>
            <person name="Morinaga S."/>
            <person name="Murata T."/>
            <person name="Mueller-Roeber B."/>
            <person name="Nelson D.R."/>
            <person name="Obara M."/>
            <person name="Oguri Y."/>
            <person name="Olmstead R.G."/>
            <person name="Onodera N."/>
            <person name="Petersen B.L."/>
            <person name="Pils B."/>
            <person name="Prigge M."/>
            <person name="Rensing S.A."/>
            <person name="Riano-Pachon D.M."/>
            <person name="Roberts A.W."/>
            <person name="Sato Y."/>
            <person name="Scheller H.V."/>
            <person name="Schulz B."/>
            <person name="Schulz C."/>
            <person name="Shakirov E.V."/>
            <person name="Shibagaki N."/>
            <person name="Shinohara N."/>
            <person name="Shippen D.E."/>
            <person name="Soerensen I."/>
            <person name="Sotooka R."/>
            <person name="Sugimoto N."/>
            <person name="Sugita M."/>
            <person name="Sumikawa N."/>
            <person name="Tanurdzic M."/>
            <person name="Theissen G."/>
            <person name="Ulvskov P."/>
            <person name="Wakazuki S."/>
            <person name="Weng J.K."/>
            <person name="Willats W.W."/>
            <person name="Wipf D."/>
            <person name="Wolf P.G."/>
            <person name="Yang L."/>
            <person name="Zimmer A.D."/>
            <person name="Zhu Q."/>
            <person name="Mitros T."/>
            <person name="Hellsten U."/>
            <person name="Loque D."/>
            <person name="Otillar R."/>
            <person name="Salamov A."/>
            <person name="Schmutz J."/>
            <person name="Shapiro H."/>
            <person name="Lindquist E."/>
            <person name="Lucas S."/>
            <person name="Rokhsar D."/>
            <person name="Grigoriev I.V."/>
        </authorList>
    </citation>
    <scope>NUCLEOTIDE SEQUENCE [LARGE SCALE GENOMIC DNA]</scope>
</reference>
<keyword evidence="3" id="KW-1185">Reference proteome</keyword>
<evidence type="ECO:0000313" key="2">
    <source>
        <dbReference type="EMBL" id="EFJ16719.1"/>
    </source>
</evidence>
<accession>D8SFG2</accession>
<feature type="region of interest" description="Disordered" evidence="1">
    <location>
        <begin position="43"/>
        <end position="82"/>
    </location>
</feature>
<feature type="compositionally biased region" description="Pro residues" evidence="1">
    <location>
        <begin position="68"/>
        <end position="82"/>
    </location>
</feature>
<dbReference type="Gramene" id="EFJ16719">
    <property type="protein sequence ID" value="EFJ16719"/>
    <property type="gene ID" value="SELMODRAFT_421493"/>
</dbReference>
<organism evidence="3">
    <name type="scientific">Selaginella moellendorffii</name>
    <name type="common">Spikemoss</name>
    <dbReference type="NCBI Taxonomy" id="88036"/>
    <lineage>
        <taxon>Eukaryota</taxon>
        <taxon>Viridiplantae</taxon>
        <taxon>Streptophyta</taxon>
        <taxon>Embryophyta</taxon>
        <taxon>Tracheophyta</taxon>
        <taxon>Lycopodiopsida</taxon>
        <taxon>Selaginellales</taxon>
        <taxon>Selaginellaceae</taxon>
        <taxon>Selaginella</taxon>
    </lineage>
</organism>
<gene>
    <name evidence="2" type="ORF">SELMODRAFT_421493</name>
</gene>
<dbReference type="EMBL" id="GL377617">
    <property type="protein sequence ID" value="EFJ16719.1"/>
    <property type="molecule type" value="Genomic_DNA"/>
</dbReference>
<proteinExistence type="predicted"/>